<protein>
    <submittedName>
        <fullName evidence="3">Uncharacterized protein</fullName>
    </submittedName>
</protein>
<dbReference type="EMBL" id="JBBPFD010000008">
    <property type="protein sequence ID" value="KAK7915774.1"/>
    <property type="molecule type" value="Genomic_DNA"/>
</dbReference>
<keyword evidence="2" id="KW-0472">Membrane</keyword>
<feature type="compositionally biased region" description="Acidic residues" evidence="1">
    <location>
        <begin position="294"/>
        <end position="322"/>
    </location>
</feature>
<organism evidence="3 4">
    <name type="scientific">Mugilogobius chulae</name>
    <name type="common">yellowstripe goby</name>
    <dbReference type="NCBI Taxonomy" id="88201"/>
    <lineage>
        <taxon>Eukaryota</taxon>
        <taxon>Metazoa</taxon>
        <taxon>Chordata</taxon>
        <taxon>Craniata</taxon>
        <taxon>Vertebrata</taxon>
        <taxon>Euteleostomi</taxon>
        <taxon>Actinopterygii</taxon>
        <taxon>Neopterygii</taxon>
        <taxon>Teleostei</taxon>
        <taxon>Neoteleostei</taxon>
        <taxon>Acanthomorphata</taxon>
        <taxon>Gobiaria</taxon>
        <taxon>Gobiiformes</taxon>
        <taxon>Gobioidei</taxon>
        <taxon>Gobiidae</taxon>
        <taxon>Gobionellinae</taxon>
        <taxon>Mugilogobius</taxon>
    </lineage>
</organism>
<gene>
    <name evidence="3" type="ORF">WMY93_011535</name>
</gene>
<keyword evidence="2" id="KW-0812">Transmembrane</keyword>
<feature type="compositionally biased region" description="Basic and acidic residues" evidence="1">
    <location>
        <begin position="418"/>
        <end position="427"/>
    </location>
</feature>
<evidence type="ECO:0000256" key="2">
    <source>
        <dbReference type="SAM" id="Phobius"/>
    </source>
</evidence>
<evidence type="ECO:0000256" key="1">
    <source>
        <dbReference type="SAM" id="MobiDB-lite"/>
    </source>
</evidence>
<comment type="caution">
    <text evidence="3">The sequence shown here is derived from an EMBL/GenBank/DDBJ whole genome shotgun (WGS) entry which is preliminary data.</text>
</comment>
<feature type="region of interest" description="Disordered" evidence="1">
    <location>
        <begin position="253"/>
        <end position="444"/>
    </location>
</feature>
<feature type="compositionally biased region" description="Acidic residues" evidence="1">
    <location>
        <begin position="253"/>
        <end position="285"/>
    </location>
</feature>
<evidence type="ECO:0000313" key="4">
    <source>
        <dbReference type="Proteomes" id="UP001460270"/>
    </source>
</evidence>
<reference evidence="4" key="1">
    <citation type="submission" date="2024-04" db="EMBL/GenBank/DDBJ databases">
        <title>Salinicola lusitanus LLJ914,a marine bacterium isolated from the Okinawa Trough.</title>
        <authorList>
            <person name="Li J."/>
        </authorList>
    </citation>
    <scope>NUCLEOTIDE SEQUENCE [LARGE SCALE GENOMIC DNA]</scope>
</reference>
<feature type="compositionally biased region" description="Acidic residues" evidence="1">
    <location>
        <begin position="358"/>
        <end position="390"/>
    </location>
</feature>
<keyword evidence="2" id="KW-1133">Transmembrane helix</keyword>
<dbReference type="AlphaFoldDB" id="A0AAW0PBS7"/>
<sequence length="444" mass="49068">MTAKHRKGKNNHKHEDNFFKNDVIDSEVRAAGNNYTLALVLVLVVVLGGAIGAWFCFQQHQTLTYLTDNLMGIQMKIAKLQSSHEELRQSNGKKQVGMALATAEQLKTSDLPAQVLSLHTEMKTRLSEMQQATVSMEQLGHIQSIVQGNSAEFEGVRLKLEALTALGDGLSLKVEALQSNLGTAESKLTEQVATLSASLDGQAAEVLSLRERLEKPLSSLKTYSLLAEIEIEQAPEATETIVEEQLETVLEESIAEDLEQVEIPQEESTEEETTEEETIEEESSLTDEAPPAEPTEEEVVADVTEEEPAAPEELLEEEEATEELASAVENGIEGEPVHEEATENQENVQTEKVNTEDVLPEIEEAIAEEEPEKTDEVIEVEEPQEVEETQENVTKEAEEVLEQPAEADPEEVLETEEVTERRGETRVNSRGRRTSRGGFTSCGH</sequence>
<proteinExistence type="predicted"/>
<feature type="transmembrane region" description="Helical" evidence="2">
    <location>
        <begin position="35"/>
        <end position="55"/>
    </location>
</feature>
<feature type="compositionally biased region" description="Acidic residues" evidence="1">
    <location>
        <begin position="399"/>
        <end position="417"/>
    </location>
</feature>
<dbReference type="Proteomes" id="UP001460270">
    <property type="component" value="Unassembled WGS sequence"/>
</dbReference>
<evidence type="ECO:0000313" key="3">
    <source>
        <dbReference type="EMBL" id="KAK7915774.1"/>
    </source>
</evidence>
<name>A0AAW0PBS7_9GOBI</name>
<accession>A0AAW0PBS7</accession>
<keyword evidence="4" id="KW-1185">Reference proteome</keyword>